<sequence length="193" mass="22427">MSEQGEIQIRAACQEDAEKLLEIYRPYVEKTAISFEDTVPAAKEFAGRIARVLTRYPYLVALRRGEPVGYAYAGPFVGRAAYDRAAEVTIYVKEEERKTGVGRRLYERLEAVLKKQNLTNLYACIGVPPEEEDEYLTRNSAQFHAHMGYRLVGEFRKCGYKFGRWYNMVWMERIIKEHKENPDPVIPFSKEML</sequence>
<feature type="domain" description="N-acetyltransferase" evidence="3">
    <location>
        <begin position="7"/>
        <end position="176"/>
    </location>
</feature>
<evidence type="ECO:0000259" key="3">
    <source>
        <dbReference type="PROSITE" id="PS51186"/>
    </source>
</evidence>
<keyword evidence="2" id="KW-0012">Acyltransferase</keyword>
<dbReference type="PROSITE" id="PS51186">
    <property type="entry name" value="GNAT"/>
    <property type="match status" value="1"/>
</dbReference>
<reference evidence="4" key="2">
    <citation type="journal article" date="2021" name="PeerJ">
        <title>Extensive microbial diversity within the chicken gut microbiome revealed by metagenomics and culture.</title>
        <authorList>
            <person name="Gilroy R."/>
            <person name="Ravi A."/>
            <person name="Getino M."/>
            <person name="Pursley I."/>
            <person name="Horton D.L."/>
            <person name="Alikhan N.F."/>
            <person name="Baker D."/>
            <person name="Gharbi K."/>
            <person name="Hall N."/>
            <person name="Watson M."/>
            <person name="Adriaenssens E.M."/>
            <person name="Foster-Nyarko E."/>
            <person name="Jarju S."/>
            <person name="Secka A."/>
            <person name="Antonio M."/>
            <person name="Oren A."/>
            <person name="Chaudhuri R.R."/>
            <person name="La Ragione R."/>
            <person name="Hildebrand F."/>
            <person name="Pallen M.J."/>
        </authorList>
    </citation>
    <scope>NUCLEOTIDE SEQUENCE</scope>
    <source>
        <strain evidence="4">ChiSjej4B22-8148</strain>
    </source>
</reference>
<name>A0A9D1D7Z0_9FIRM</name>
<dbReference type="InterPro" id="IPR000182">
    <property type="entry name" value="GNAT_dom"/>
</dbReference>
<dbReference type="GO" id="GO:0016747">
    <property type="term" value="F:acyltransferase activity, transferring groups other than amino-acyl groups"/>
    <property type="evidence" value="ECO:0007669"/>
    <property type="project" value="InterPro"/>
</dbReference>
<protein>
    <submittedName>
        <fullName evidence="4">GNAT family N-acetyltransferase</fullName>
    </submittedName>
</protein>
<dbReference type="InterPro" id="IPR016181">
    <property type="entry name" value="Acyl_CoA_acyltransferase"/>
</dbReference>
<evidence type="ECO:0000256" key="2">
    <source>
        <dbReference type="ARBA" id="ARBA00023315"/>
    </source>
</evidence>
<dbReference type="PANTHER" id="PTHR43072">
    <property type="entry name" value="N-ACETYLTRANSFERASE"/>
    <property type="match status" value="1"/>
</dbReference>
<dbReference type="CDD" id="cd04301">
    <property type="entry name" value="NAT_SF"/>
    <property type="match status" value="1"/>
</dbReference>
<gene>
    <name evidence="4" type="ORF">IAB31_02135</name>
</gene>
<comment type="caution">
    <text evidence="4">The sequence shown here is derived from an EMBL/GenBank/DDBJ whole genome shotgun (WGS) entry which is preliminary data.</text>
</comment>
<evidence type="ECO:0000313" key="5">
    <source>
        <dbReference type="Proteomes" id="UP000886757"/>
    </source>
</evidence>
<accession>A0A9D1D7Z0</accession>
<dbReference type="AlphaFoldDB" id="A0A9D1D7Z0"/>
<proteinExistence type="predicted"/>
<dbReference type="Gene3D" id="3.40.630.30">
    <property type="match status" value="1"/>
</dbReference>
<dbReference type="Pfam" id="PF13420">
    <property type="entry name" value="Acetyltransf_4"/>
    <property type="match status" value="1"/>
</dbReference>
<evidence type="ECO:0000256" key="1">
    <source>
        <dbReference type="ARBA" id="ARBA00022679"/>
    </source>
</evidence>
<organism evidence="4 5">
    <name type="scientific">Candidatus Choladousia intestinavium</name>
    <dbReference type="NCBI Taxonomy" id="2840727"/>
    <lineage>
        <taxon>Bacteria</taxon>
        <taxon>Bacillati</taxon>
        <taxon>Bacillota</taxon>
        <taxon>Clostridia</taxon>
        <taxon>Lachnospirales</taxon>
        <taxon>Lachnospiraceae</taxon>
        <taxon>Lachnospiraceae incertae sedis</taxon>
        <taxon>Candidatus Choladousia</taxon>
    </lineage>
</organism>
<evidence type="ECO:0000313" key="4">
    <source>
        <dbReference type="EMBL" id="HIR12705.1"/>
    </source>
</evidence>
<reference evidence="4" key="1">
    <citation type="submission" date="2020-10" db="EMBL/GenBank/DDBJ databases">
        <authorList>
            <person name="Gilroy R."/>
        </authorList>
    </citation>
    <scope>NUCLEOTIDE SEQUENCE</scope>
    <source>
        <strain evidence="4">ChiSjej4B22-8148</strain>
    </source>
</reference>
<dbReference type="PANTHER" id="PTHR43072:SF23">
    <property type="entry name" value="UPF0039 PROTEIN C11D3.02C"/>
    <property type="match status" value="1"/>
</dbReference>
<dbReference type="SUPFAM" id="SSF55729">
    <property type="entry name" value="Acyl-CoA N-acyltransferases (Nat)"/>
    <property type="match status" value="1"/>
</dbReference>
<dbReference type="Proteomes" id="UP000886757">
    <property type="component" value="Unassembled WGS sequence"/>
</dbReference>
<keyword evidence="1" id="KW-0808">Transferase</keyword>
<dbReference type="EMBL" id="DVGK01000030">
    <property type="protein sequence ID" value="HIR12705.1"/>
    <property type="molecule type" value="Genomic_DNA"/>
</dbReference>